<dbReference type="GO" id="GO:0003872">
    <property type="term" value="F:6-phosphofructokinase activity"/>
    <property type="evidence" value="ECO:0007669"/>
    <property type="project" value="UniProtKB-EC"/>
</dbReference>
<dbReference type="AlphaFoldDB" id="A0A0C9ZEI4"/>
<evidence type="ECO:0000259" key="15">
    <source>
        <dbReference type="Pfam" id="PF00365"/>
    </source>
</evidence>
<dbReference type="Gene3D" id="3.40.50.450">
    <property type="match status" value="1"/>
</dbReference>
<dbReference type="Gene3D" id="3.40.50.460">
    <property type="entry name" value="Phosphofructokinase domain"/>
    <property type="match status" value="1"/>
</dbReference>
<keyword evidence="8" id="KW-0479">Metal-binding</keyword>
<organism evidence="16 17">
    <name type="scientific">Pisolithus microcarpus 441</name>
    <dbReference type="NCBI Taxonomy" id="765257"/>
    <lineage>
        <taxon>Eukaryota</taxon>
        <taxon>Fungi</taxon>
        <taxon>Dikarya</taxon>
        <taxon>Basidiomycota</taxon>
        <taxon>Agaricomycotina</taxon>
        <taxon>Agaricomycetes</taxon>
        <taxon>Agaricomycetidae</taxon>
        <taxon>Boletales</taxon>
        <taxon>Sclerodermatineae</taxon>
        <taxon>Pisolithaceae</taxon>
        <taxon>Pisolithus</taxon>
    </lineage>
</organism>
<evidence type="ECO:0000256" key="2">
    <source>
        <dbReference type="ARBA" id="ARBA00004496"/>
    </source>
</evidence>
<comment type="catalytic activity">
    <reaction evidence="14">
        <text>beta-D-fructose 6-phosphate + ATP = beta-D-fructose 1,6-bisphosphate + ADP + H(+)</text>
        <dbReference type="Rhea" id="RHEA:16109"/>
        <dbReference type="ChEBI" id="CHEBI:15378"/>
        <dbReference type="ChEBI" id="CHEBI:30616"/>
        <dbReference type="ChEBI" id="CHEBI:32966"/>
        <dbReference type="ChEBI" id="CHEBI:57634"/>
        <dbReference type="ChEBI" id="CHEBI:456216"/>
        <dbReference type="EC" id="2.7.1.11"/>
    </reaction>
</comment>
<dbReference type="InterPro" id="IPR000023">
    <property type="entry name" value="Phosphofructokinase_dom"/>
</dbReference>
<evidence type="ECO:0000256" key="13">
    <source>
        <dbReference type="ARBA" id="ARBA00023152"/>
    </source>
</evidence>
<feature type="domain" description="Phosphofructokinase" evidence="15">
    <location>
        <begin position="5"/>
        <end position="275"/>
    </location>
</feature>
<dbReference type="GO" id="GO:0016208">
    <property type="term" value="F:AMP binding"/>
    <property type="evidence" value="ECO:0007669"/>
    <property type="project" value="TreeGrafter"/>
</dbReference>
<keyword evidence="6" id="KW-0021">Allosteric enzyme</keyword>
<sequence>MLLPRAAVRYCIKQEHIPLAVHNGFNGLLDGAIHELSWLGVDGWTFRGGSELGTSRTLPSVDLGAVAARFQQYDFHALMLIGGFEAFNSLLILENGRSLYPAFHIPMVHLLATISNNVPMAEFSLGSDTSLNALVDACDAIKRSASASRNRVFVVETQGGQYRYIAAMGALATGTSLVYTPEQGMDLGVLGADVKFLKIRYRLDAKDKSEGRLVIRNECASKVYTTDMLTNTFREEGGGLFDSRYASLEHILQGVVPTPMYRARAARLSLWCMAFLEERHQSLRVQL</sequence>
<dbReference type="OrthoDB" id="537915at2759"/>
<dbReference type="PANTHER" id="PTHR13697">
    <property type="entry name" value="PHOSPHOFRUCTOKINASE"/>
    <property type="match status" value="1"/>
</dbReference>
<dbReference type="STRING" id="765257.A0A0C9ZEI4"/>
<dbReference type="GO" id="GO:0070095">
    <property type="term" value="F:fructose-6-phosphate binding"/>
    <property type="evidence" value="ECO:0007669"/>
    <property type="project" value="TreeGrafter"/>
</dbReference>
<name>A0A0C9ZEI4_9AGAM</name>
<dbReference type="InterPro" id="IPR035966">
    <property type="entry name" value="PKF_sf"/>
</dbReference>
<keyword evidence="9" id="KW-0547">Nucleotide-binding</keyword>
<keyword evidence="7" id="KW-0808">Transferase</keyword>
<gene>
    <name evidence="16" type="ORF">PISMIDRAFT_12636</name>
</gene>
<comment type="pathway">
    <text evidence="3">Carbohydrate degradation; glycolysis; D-glyceraldehyde 3-phosphate and glycerone phosphate from D-glucose: step 3/4.</text>
</comment>
<proteinExistence type="predicted"/>
<evidence type="ECO:0000256" key="9">
    <source>
        <dbReference type="ARBA" id="ARBA00022741"/>
    </source>
</evidence>
<dbReference type="GO" id="GO:0006002">
    <property type="term" value="P:fructose 6-phosphate metabolic process"/>
    <property type="evidence" value="ECO:0007669"/>
    <property type="project" value="InterPro"/>
</dbReference>
<evidence type="ECO:0000313" key="16">
    <source>
        <dbReference type="EMBL" id="KIK20867.1"/>
    </source>
</evidence>
<dbReference type="PANTHER" id="PTHR13697:SF4">
    <property type="entry name" value="ATP-DEPENDENT 6-PHOSPHOFRUCTOKINASE"/>
    <property type="match status" value="1"/>
</dbReference>
<evidence type="ECO:0000256" key="3">
    <source>
        <dbReference type="ARBA" id="ARBA00004679"/>
    </source>
</evidence>
<dbReference type="GO" id="GO:0042802">
    <property type="term" value="F:identical protein binding"/>
    <property type="evidence" value="ECO:0007669"/>
    <property type="project" value="TreeGrafter"/>
</dbReference>
<dbReference type="PRINTS" id="PR00476">
    <property type="entry name" value="PHFRCTKINASE"/>
</dbReference>
<evidence type="ECO:0000256" key="12">
    <source>
        <dbReference type="ARBA" id="ARBA00022842"/>
    </source>
</evidence>
<reference evidence="16 17" key="1">
    <citation type="submission" date="2014-04" db="EMBL/GenBank/DDBJ databases">
        <authorList>
            <consortium name="DOE Joint Genome Institute"/>
            <person name="Kuo A."/>
            <person name="Kohler A."/>
            <person name="Costa M.D."/>
            <person name="Nagy L.G."/>
            <person name="Floudas D."/>
            <person name="Copeland A."/>
            <person name="Barry K.W."/>
            <person name="Cichocki N."/>
            <person name="Veneault-Fourrey C."/>
            <person name="LaButti K."/>
            <person name="Lindquist E.A."/>
            <person name="Lipzen A."/>
            <person name="Lundell T."/>
            <person name="Morin E."/>
            <person name="Murat C."/>
            <person name="Sun H."/>
            <person name="Tunlid A."/>
            <person name="Henrissat B."/>
            <person name="Grigoriev I.V."/>
            <person name="Hibbett D.S."/>
            <person name="Martin F."/>
            <person name="Nordberg H.P."/>
            <person name="Cantor M.N."/>
            <person name="Hua S.X."/>
        </authorList>
    </citation>
    <scope>NUCLEOTIDE SEQUENCE [LARGE SCALE GENOMIC DNA]</scope>
    <source>
        <strain evidence="16 17">441</strain>
    </source>
</reference>
<dbReference type="InterPro" id="IPR022953">
    <property type="entry name" value="ATP_PFK"/>
</dbReference>
<keyword evidence="11" id="KW-0067">ATP-binding</keyword>
<dbReference type="FunFam" id="3.40.50.460:FF:000008">
    <property type="entry name" value="ATP-dependent 6-phosphofructokinase"/>
    <property type="match status" value="1"/>
</dbReference>
<dbReference type="GO" id="GO:0048029">
    <property type="term" value="F:monosaccharide binding"/>
    <property type="evidence" value="ECO:0007669"/>
    <property type="project" value="TreeGrafter"/>
</dbReference>
<dbReference type="GO" id="GO:0061621">
    <property type="term" value="P:canonical glycolysis"/>
    <property type="evidence" value="ECO:0007669"/>
    <property type="project" value="TreeGrafter"/>
</dbReference>
<evidence type="ECO:0000313" key="17">
    <source>
        <dbReference type="Proteomes" id="UP000054018"/>
    </source>
</evidence>
<dbReference type="UniPathway" id="UPA00109">
    <property type="reaction ID" value="UER00182"/>
</dbReference>
<dbReference type="GO" id="GO:0046872">
    <property type="term" value="F:metal ion binding"/>
    <property type="evidence" value="ECO:0007669"/>
    <property type="project" value="UniProtKB-KW"/>
</dbReference>
<keyword evidence="12" id="KW-0460">Magnesium</keyword>
<evidence type="ECO:0000256" key="11">
    <source>
        <dbReference type="ARBA" id="ARBA00022840"/>
    </source>
</evidence>
<keyword evidence="10" id="KW-0418">Kinase</keyword>
<reference evidence="17" key="2">
    <citation type="submission" date="2015-01" db="EMBL/GenBank/DDBJ databases">
        <title>Evolutionary Origins and Diversification of the Mycorrhizal Mutualists.</title>
        <authorList>
            <consortium name="DOE Joint Genome Institute"/>
            <consortium name="Mycorrhizal Genomics Consortium"/>
            <person name="Kohler A."/>
            <person name="Kuo A."/>
            <person name="Nagy L.G."/>
            <person name="Floudas D."/>
            <person name="Copeland A."/>
            <person name="Barry K.W."/>
            <person name="Cichocki N."/>
            <person name="Veneault-Fourrey C."/>
            <person name="LaButti K."/>
            <person name="Lindquist E.A."/>
            <person name="Lipzen A."/>
            <person name="Lundell T."/>
            <person name="Morin E."/>
            <person name="Murat C."/>
            <person name="Riley R."/>
            <person name="Ohm R."/>
            <person name="Sun H."/>
            <person name="Tunlid A."/>
            <person name="Henrissat B."/>
            <person name="Grigoriev I.V."/>
            <person name="Hibbett D.S."/>
            <person name="Martin F."/>
        </authorList>
    </citation>
    <scope>NUCLEOTIDE SEQUENCE [LARGE SCALE GENOMIC DNA]</scope>
    <source>
        <strain evidence="17">441</strain>
    </source>
</reference>
<evidence type="ECO:0000256" key="4">
    <source>
        <dbReference type="ARBA" id="ARBA00012055"/>
    </source>
</evidence>
<evidence type="ECO:0000256" key="8">
    <source>
        <dbReference type="ARBA" id="ARBA00022723"/>
    </source>
</evidence>
<comment type="subcellular location">
    <subcellularLocation>
        <location evidence="2">Cytoplasm</location>
    </subcellularLocation>
</comment>
<dbReference type="GO" id="GO:0005739">
    <property type="term" value="C:mitochondrion"/>
    <property type="evidence" value="ECO:0007669"/>
    <property type="project" value="TreeGrafter"/>
</dbReference>
<evidence type="ECO:0000256" key="1">
    <source>
        <dbReference type="ARBA" id="ARBA00001946"/>
    </source>
</evidence>
<dbReference type="HOGENOM" id="CLU_020655_3_0_1"/>
<evidence type="ECO:0000256" key="5">
    <source>
        <dbReference type="ARBA" id="ARBA00022490"/>
    </source>
</evidence>
<evidence type="ECO:0000256" key="6">
    <source>
        <dbReference type="ARBA" id="ARBA00022533"/>
    </source>
</evidence>
<dbReference type="GO" id="GO:0005945">
    <property type="term" value="C:6-phosphofructokinase complex"/>
    <property type="evidence" value="ECO:0007669"/>
    <property type="project" value="TreeGrafter"/>
</dbReference>
<evidence type="ECO:0000256" key="7">
    <source>
        <dbReference type="ARBA" id="ARBA00022679"/>
    </source>
</evidence>
<keyword evidence="13" id="KW-0324">Glycolysis</keyword>
<keyword evidence="5" id="KW-0963">Cytoplasm</keyword>
<dbReference type="GO" id="GO:0005524">
    <property type="term" value="F:ATP binding"/>
    <property type="evidence" value="ECO:0007669"/>
    <property type="project" value="UniProtKB-KW"/>
</dbReference>
<dbReference type="EMBL" id="KN833758">
    <property type="protein sequence ID" value="KIK20867.1"/>
    <property type="molecule type" value="Genomic_DNA"/>
</dbReference>
<accession>A0A0C9ZEI4</accession>
<evidence type="ECO:0000256" key="14">
    <source>
        <dbReference type="ARBA" id="ARBA00048070"/>
    </source>
</evidence>
<dbReference type="GO" id="GO:0030388">
    <property type="term" value="P:fructose 1,6-bisphosphate metabolic process"/>
    <property type="evidence" value="ECO:0007669"/>
    <property type="project" value="TreeGrafter"/>
</dbReference>
<comment type="cofactor">
    <cofactor evidence="1">
        <name>Mg(2+)</name>
        <dbReference type="ChEBI" id="CHEBI:18420"/>
    </cofactor>
</comment>
<protein>
    <recommendedName>
        <fullName evidence="4">6-phosphofructokinase</fullName>
        <ecNumber evidence="4">2.7.1.11</ecNumber>
    </recommendedName>
</protein>
<evidence type="ECO:0000256" key="10">
    <source>
        <dbReference type="ARBA" id="ARBA00022777"/>
    </source>
</evidence>
<keyword evidence="17" id="KW-1185">Reference proteome</keyword>
<dbReference type="Proteomes" id="UP000054018">
    <property type="component" value="Unassembled WGS sequence"/>
</dbReference>
<dbReference type="SUPFAM" id="SSF53784">
    <property type="entry name" value="Phosphofructokinase"/>
    <property type="match status" value="1"/>
</dbReference>
<dbReference type="Pfam" id="PF00365">
    <property type="entry name" value="PFK"/>
    <property type="match status" value="1"/>
</dbReference>
<dbReference type="EC" id="2.7.1.11" evidence="4"/>